<accession>A0ACC3DGY2</accession>
<keyword evidence="2" id="KW-1185">Reference proteome</keyword>
<gene>
    <name evidence="1" type="ORF">LTS18_014726</name>
</gene>
<evidence type="ECO:0000313" key="2">
    <source>
        <dbReference type="Proteomes" id="UP001186974"/>
    </source>
</evidence>
<organism evidence="1 2">
    <name type="scientific">Coniosporium uncinatum</name>
    <dbReference type="NCBI Taxonomy" id="93489"/>
    <lineage>
        <taxon>Eukaryota</taxon>
        <taxon>Fungi</taxon>
        <taxon>Dikarya</taxon>
        <taxon>Ascomycota</taxon>
        <taxon>Pezizomycotina</taxon>
        <taxon>Dothideomycetes</taxon>
        <taxon>Dothideomycetes incertae sedis</taxon>
        <taxon>Coniosporium</taxon>
    </lineage>
</organism>
<reference evidence="1" key="1">
    <citation type="submission" date="2024-09" db="EMBL/GenBank/DDBJ databases">
        <title>Black Yeasts Isolated from many extreme environments.</title>
        <authorList>
            <person name="Coleine C."/>
            <person name="Stajich J.E."/>
            <person name="Selbmann L."/>
        </authorList>
    </citation>
    <scope>NUCLEOTIDE SEQUENCE</scope>
    <source>
        <strain evidence="1">CCFEE 5737</strain>
    </source>
</reference>
<sequence>MDRCQKKHLERTYEVTNWNNATEFLEALARKGGRLLKGGEADLDGVAKMFLNDFLRGKVPWFTPPPNLTNAAEGNVAEGRDGKLGEMSRKRKRGEAEVVDMPAQSSDAVEDEFEGFDDEVVEEGDLEDDEESLEDKNQDDEAKEAPDKELDLEEGGGVRLISPG</sequence>
<evidence type="ECO:0000313" key="1">
    <source>
        <dbReference type="EMBL" id="KAK3072020.1"/>
    </source>
</evidence>
<name>A0ACC3DGY2_9PEZI</name>
<protein>
    <submittedName>
        <fullName evidence="1">Uncharacterized protein</fullName>
    </submittedName>
</protein>
<dbReference type="EMBL" id="JAWDJW010004771">
    <property type="protein sequence ID" value="KAK3072020.1"/>
    <property type="molecule type" value="Genomic_DNA"/>
</dbReference>
<dbReference type="Proteomes" id="UP001186974">
    <property type="component" value="Unassembled WGS sequence"/>
</dbReference>
<comment type="caution">
    <text evidence="1">The sequence shown here is derived from an EMBL/GenBank/DDBJ whole genome shotgun (WGS) entry which is preliminary data.</text>
</comment>
<proteinExistence type="predicted"/>